<dbReference type="FunFam" id="3.40.30.10:FF:000039">
    <property type="entry name" value="Glutathione S-transferase domain"/>
    <property type="match status" value="1"/>
</dbReference>
<evidence type="ECO:0000313" key="6">
    <source>
        <dbReference type="EMBL" id="MCI0127101.1"/>
    </source>
</evidence>
<evidence type="ECO:0000259" key="4">
    <source>
        <dbReference type="PROSITE" id="PS50404"/>
    </source>
</evidence>
<accession>A0AA41QP59</accession>
<protein>
    <submittedName>
        <fullName evidence="6">Glutathione S-transferase family protein</fullName>
    </submittedName>
</protein>
<dbReference type="InterPro" id="IPR010987">
    <property type="entry name" value="Glutathione-S-Trfase_C-like"/>
</dbReference>
<dbReference type="Pfam" id="PF02798">
    <property type="entry name" value="GST_N"/>
    <property type="match status" value="1"/>
</dbReference>
<comment type="caution">
    <text evidence="6">The sequence shown here is derived from an EMBL/GenBank/DDBJ whole genome shotgun (WGS) entry which is preliminary data.</text>
</comment>
<comment type="similarity">
    <text evidence="1 3">Belongs to the GST superfamily.</text>
</comment>
<dbReference type="InterPro" id="IPR004045">
    <property type="entry name" value="Glutathione_S-Trfase_N"/>
</dbReference>
<feature type="domain" description="GST C-terminal" evidence="5">
    <location>
        <begin position="87"/>
        <end position="213"/>
    </location>
</feature>
<dbReference type="CDD" id="cd03047">
    <property type="entry name" value="GST_N_2"/>
    <property type="match status" value="1"/>
</dbReference>
<dbReference type="Gene3D" id="3.40.30.10">
    <property type="entry name" value="Glutaredoxin"/>
    <property type="match status" value="1"/>
</dbReference>
<dbReference type="Gene3D" id="1.20.1050.10">
    <property type="match status" value="1"/>
</dbReference>
<dbReference type="SUPFAM" id="SSF47616">
    <property type="entry name" value="GST C-terminal domain-like"/>
    <property type="match status" value="1"/>
</dbReference>
<evidence type="ECO:0000256" key="2">
    <source>
        <dbReference type="ARBA" id="ARBA00022679"/>
    </source>
</evidence>
<name>A0AA41QP59_9HYPH</name>
<dbReference type="SFLD" id="SFLDG01150">
    <property type="entry name" value="Main.1:_Beta-like"/>
    <property type="match status" value="1"/>
</dbReference>
<dbReference type="SFLD" id="SFLDG00358">
    <property type="entry name" value="Main_(cytGST)"/>
    <property type="match status" value="1"/>
</dbReference>
<evidence type="ECO:0000313" key="7">
    <source>
        <dbReference type="Proteomes" id="UP001156140"/>
    </source>
</evidence>
<dbReference type="PROSITE" id="PS50405">
    <property type="entry name" value="GST_CTER"/>
    <property type="match status" value="1"/>
</dbReference>
<organism evidence="6 7">
    <name type="scientific">Paradevosia shaoguanensis</name>
    <dbReference type="NCBI Taxonomy" id="1335043"/>
    <lineage>
        <taxon>Bacteria</taxon>
        <taxon>Pseudomonadati</taxon>
        <taxon>Pseudomonadota</taxon>
        <taxon>Alphaproteobacteria</taxon>
        <taxon>Hyphomicrobiales</taxon>
        <taxon>Devosiaceae</taxon>
        <taxon>Paradevosia</taxon>
    </lineage>
</organism>
<dbReference type="InterPro" id="IPR004046">
    <property type="entry name" value="GST_C"/>
</dbReference>
<keyword evidence="7" id="KW-1185">Reference proteome</keyword>
<dbReference type="AlphaFoldDB" id="A0AA41QP59"/>
<proteinExistence type="inferred from homology"/>
<reference evidence="6" key="1">
    <citation type="submission" date="2022-03" db="EMBL/GenBank/DDBJ databases">
        <title>The complete genome sequence of a Methyloterrigena soli.</title>
        <authorList>
            <person name="Zi Z."/>
        </authorList>
    </citation>
    <scope>NUCLEOTIDE SEQUENCE</scope>
    <source>
        <strain evidence="6">M48</strain>
    </source>
</reference>
<gene>
    <name evidence="6" type="ORF">ML536_09710</name>
</gene>
<dbReference type="SFLD" id="SFLDS00019">
    <property type="entry name" value="Glutathione_Transferase_(cytos"/>
    <property type="match status" value="1"/>
</dbReference>
<dbReference type="GO" id="GO:0016740">
    <property type="term" value="F:transferase activity"/>
    <property type="evidence" value="ECO:0007669"/>
    <property type="project" value="UniProtKB-KW"/>
</dbReference>
<dbReference type="PANTHER" id="PTHR44051">
    <property type="entry name" value="GLUTATHIONE S-TRANSFERASE-RELATED"/>
    <property type="match status" value="1"/>
</dbReference>
<dbReference type="RefSeq" id="WP_281735734.1">
    <property type="nucleotide sequence ID" value="NZ_JAKETQ010000001.1"/>
</dbReference>
<sequence>MSITLWGRRNSANVQKVSWLLAELEMRYEHILVGGSHGGLDAPEYLALNPNAKVPTLRDGELVLWESHAIVRYLSATYASGLLWPVEPRDRALVDQWTDWVATTYQPAWVGVFWDLVRTPPAQQNAEAIRKGVAETVRLQRMMDSRLAEVPYLAGEELTYADIVAGVSLYRWFTMPVDRSSLPHFEAWHERLRARKAFQEAVCVSYEELVGRLAF</sequence>
<evidence type="ECO:0000256" key="1">
    <source>
        <dbReference type="ARBA" id="ARBA00007409"/>
    </source>
</evidence>
<feature type="domain" description="GST N-terminal" evidence="4">
    <location>
        <begin position="1"/>
        <end position="82"/>
    </location>
</feature>
<dbReference type="InterPro" id="IPR036282">
    <property type="entry name" value="Glutathione-S-Trfase_C_sf"/>
</dbReference>
<dbReference type="PROSITE" id="PS50404">
    <property type="entry name" value="GST_NTER"/>
    <property type="match status" value="1"/>
</dbReference>
<dbReference type="EMBL" id="JALAZD010000001">
    <property type="protein sequence ID" value="MCI0127101.1"/>
    <property type="molecule type" value="Genomic_DNA"/>
</dbReference>
<evidence type="ECO:0000259" key="5">
    <source>
        <dbReference type="PROSITE" id="PS50405"/>
    </source>
</evidence>
<dbReference type="InterPro" id="IPR036249">
    <property type="entry name" value="Thioredoxin-like_sf"/>
</dbReference>
<keyword evidence="2" id="KW-0808">Transferase</keyword>
<dbReference type="Pfam" id="PF00043">
    <property type="entry name" value="GST_C"/>
    <property type="match status" value="1"/>
</dbReference>
<dbReference type="InterPro" id="IPR040079">
    <property type="entry name" value="Glutathione_S-Trfase"/>
</dbReference>
<dbReference type="SUPFAM" id="SSF52833">
    <property type="entry name" value="Thioredoxin-like"/>
    <property type="match status" value="1"/>
</dbReference>
<dbReference type="PANTHER" id="PTHR44051:SF19">
    <property type="entry name" value="DISULFIDE-BOND OXIDOREDUCTASE YFCG"/>
    <property type="match status" value="1"/>
</dbReference>
<evidence type="ECO:0000256" key="3">
    <source>
        <dbReference type="RuleBase" id="RU003494"/>
    </source>
</evidence>
<dbReference type="Proteomes" id="UP001156140">
    <property type="component" value="Unassembled WGS sequence"/>
</dbReference>